<dbReference type="GeneID" id="25324998"/>
<dbReference type="Proteomes" id="UP000054342">
    <property type="component" value="Unassembled WGS sequence"/>
</dbReference>
<feature type="transmembrane region" description="Helical" evidence="2">
    <location>
        <begin position="350"/>
        <end position="369"/>
    </location>
</feature>
<dbReference type="STRING" id="348802.A0A0D2D8H1"/>
<reference evidence="3 4" key="1">
    <citation type="submission" date="2015-01" db="EMBL/GenBank/DDBJ databases">
        <title>The Genome Sequence of Exophiala xenobiotica CBS118157.</title>
        <authorList>
            <consortium name="The Broad Institute Genomics Platform"/>
            <person name="Cuomo C."/>
            <person name="de Hoog S."/>
            <person name="Gorbushina A."/>
            <person name="Stielow B."/>
            <person name="Teixiera M."/>
            <person name="Abouelleil A."/>
            <person name="Chapman S.B."/>
            <person name="Priest M."/>
            <person name="Young S.K."/>
            <person name="Wortman J."/>
            <person name="Nusbaum C."/>
            <person name="Birren B."/>
        </authorList>
    </citation>
    <scope>NUCLEOTIDE SEQUENCE [LARGE SCALE GENOMIC DNA]</scope>
    <source>
        <strain evidence="3 4">CBS 118157</strain>
    </source>
</reference>
<name>A0A0D2D8H1_9EURO</name>
<dbReference type="PANTHER" id="PTHR35043">
    <property type="entry name" value="TRANSCRIPTION FACTOR DOMAIN-CONTAINING PROTEIN"/>
    <property type="match status" value="1"/>
</dbReference>
<organism evidence="3 4">
    <name type="scientific">Exophiala xenobiotica</name>
    <dbReference type="NCBI Taxonomy" id="348802"/>
    <lineage>
        <taxon>Eukaryota</taxon>
        <taxon>Fungi</taxon>
        <taxon>Dikarya</taxon>
        <taxon>Ascomycota</taxon>
        <taxon>Pezizomycotina</taxon>
        <taxon>Eurotiomycetes</taxon>
        <taxon>Chaetothyriomycetidae</taxon>
        <taxon>Chaetothyriales</taxon>
        <taxon>Herpotrichiellaceae</taxon>
        <taxon>Exophiala</taxon>
    </lineage>
</organism>
<dbReference type="PANTHER" id="PTHR35043:SF8">
    <property type="entry name" value="DUF4220 DOMAIN-CONTAINING PROTEIN"/>
    <property type="match status" value="1"/>
</dbReference>
<evidence type="ECO:0000256" key="1">
    <source>
        <dbReference type="SAM" id="MobiDB-lite"/>
    </source>
</evidence>
<accession>A0A0D2D8H1</accession>
<feature type="transmembrane region" description="Helical" evidence="2">
    <location>
        <begin position="381"/>
        <end position="402"/>
    </location>
</feature>
<dbReference type="RefSeq" id="XP_013319166.1">
    <property type="nucleotide sequence ID" value="XM_013463712.1"/>
</dbReference>
<dbReference type="OrthoDB" id="9451547at2759"/>
<keyword evidence="4" id="KW-1185">Reference proteome</keyword>
<sequence>MNATDVNTMNDDALIRGWVSQPNSRGTFDIAMSYAVTIFLCSWSSICVNIPSPPHPRTDLFWDKWHMFCLSMLGPEFVLLMAIGQYVSALSSRDAFQDIGCRFWTVKHSSYADMGGFVLHPRGWKQFPVSAKQLHYLVAHGFIDLPELTKEEIGDKDIADGLARFVTSCQIIWFSLNVIARPTKQLAVSSLEMTTIGFIFCTLGVNISWKNKPMDVYTPTPLRCDYTMDQILETRTSEDAPAQNAAAQEAVPQHAAPQEVDPVNASPQKAATQTAVSQSATPQTVIPRSARKSFPMTPLDFVSREEWTATLLWRYNVNILRKLRIVRQRDKVWPAQRISSFNFPKLPRGAAGFTLFLGMLYSAIFMAAWNFEFPSAMERLLWRISSSMTICLTITMGLVKILPSVLEKARNEKLPDGEAEKGILTRFGHACRGAIRRFEAKKINNSPLNDPNQDILLKTFLFTLPICAAYTVCRVYILVEDIIGLRALPASAFQTVNWTSFWPHF</sequence>
<feature type="compositionally biased region" description="Low complexity" evidence="1">
    <location>
        <begin position="268"/>
        <end position="284"/>
    </location>
</feature>
<keyword evidence="2" id="KW-0812">Transmembrane</keyword>
<proteinExistence type="predicted"/>
<evidence type="ECO:0000313" key="4">
    <source>
        <dbReference type="Proteomes" id="UP000054342"/>
    </source>
</evidence>
<keyword evidence="2" id="KW-1133">Transmembrane helix</keyword>
<dbReference type="EMBL" id="KN847318">
    <property type="protein sequence ID" value="KIW58582.1"/>
    <property type="molecule type" value="Genomic_DNA"/>
</dbReference>
<gene>
    <name evidence="3" type="ORF">PV05_03090</name>
</gene>
<keyword evidence="2" id="KW-0472">Membrane</keyword>
<dbReference type="AlphaFoldDB" id="A0A0D2D8H1"/>
<dbReference type="HOGENOM" id="CLU_022883_1_0_1"/>
<feature type="region of interest" description="Disordered" evidence="1">
    <location>
        <begin position="238"/>
        <end position="284"/>
    </location>
</feature>
<feature type="transmembrane region" description="Helical" evidence="2">
    <location>
        <begin position="26"/>
        <end position="45"/>
    </location>
</feature>
<feature type="compositionally biased region" description="Low complexity" evidence="1">
    <location>
        <begin position="240"/>
        <end position="259"/>
    </location>
</feature>
<feature type="transmembrane region" description="Helical" evidence="2">
    <location>
        <begin position="65"/>
        <end position="83"/>
    </location>
</feature>
<protein>
    <submittedName>
        <fullName evidence="3">Uncharacterized protein</fullName>
    </submittedName>
</protein>
<evidence type="ECO:0000256" key="2">
    <source>
        <dbReference type="SAM" id="Phobius"/>
    </source>
</evidence>
<evidence type="ECO:0000313" key="3">
    <source>
        <dbReference type="EMBL" id="KIW58582.1"/>
    </source>
</evidence>